<protein>
    <submittedName>
        <fullName evidence="5">ABC-type sugar transport system ATPase subunit</fullName>
    </submittedName>
    <submittedName>
        <fullName evidence="6">Sugar ABC transporter ATP-binding protein</fullName>
    </submittedName>
</protein>
<sequence length="480" mass="54340">MIFTMAEVSKRYCDNVVLEHVSMKIEGGKVYGLTGDNGGGKSTIANIVCGVVAPDEGSLMMDGKRCINWNIKKAMREGVFLVAHETTMLPYLSVEENILLGINFVKRNPIWGTFIHRMKYKKKYKELLKRYGITLDTSVTSIRLSRSMQNIMELIRVQICNPKIVVIDEVDTNMDVDSQKVLDKIIKDLACAGSAIIYISHNLESIMKRSDVIGILVENQVIDMMDASAVNAESVMDTLLRLSKEKPPKILLRPQAMIFEMKHIHNTIIEDFSIEVREGEIVGILGLDKEGDASFTNILFQSKGVKFFRGKEVKIGMPQEAADSGVILLDANVIQNYMFMNSSIRENMLPYSILKKHLSDELLNEICRRYLKKLAITAGPEDKIEELSTGQQKKILIAKSILSEGEIYVFDRLTDNIDVISRIDIYNIINELKRNGKGIVLISNDFNEIFGISDIVYKVKEGKIIQKINNDKQNDKKLYR</sequence>
<dbReference type="PANTHER" id="PTHR43790">
    <property type="entry name" value="CARBOHYDRATE TRANSPORT ATP-BINDING PROTEIN MG119-RELATED"/>
    <property type="match status" value="1"/>
</dbReference>
<accession>A0A255IE22</accession>
<gene>
    <name evidence="5" type="ORF">C8E03_1228</name>
    <name evidence="6" type="ORF">CG710_012690</name>
</gene>
<dbReference type="SUPFAM" id="SSF52540">
    <property type="entry name" value="P-loop containing nucleoside triphosphate hydrolases"/>
    <property type="match status" value="2"/>
</dbReference>
<dbReference type="Proteomes" id="UP000216411">
    <property type="component" value="Unassembled WGS sequence"/>
</dbReference>
<keyword evidence="3 6" id="KW-0067">ATP-binding</keyword>
<evidence type="ECO:0000313" key="8">
    <source>
        <dbReference type="Proteomes" id="UP000247523"/>
    </source>
</evidence>
<proteinExistence type="inferred from homology"/>
<keyword evidence="5" id="KW-0762">Sugar transport</keyword>
<reference evidence="5 8" key="2">
    <citation type="submission" date="2018-05" db="EMBL/GenBank/DDBJ databases">
        <title>Genomic Encyclopedia of Type Strains, Phase IV (KMG-IV): sequencing the most valuable type-strain genomes for metagenomic binning, comparative biology and taxonomic classification.</title>
        <authorList>
            <person name="Goeker M."/>
        </authorList>
    </citation>
    <scope>NUCLEOTIDE SEQUENCE [LARGE SCALE GENOMIC DNA]</scope>
    <source>
        <strain evidence="5 8">DSM 28816</strain>
    </source>
</reference>
<feature type="domain" description="ABC transporter" evidence="4">
    <location>
        <begin position="3"/>
        <end position="243"/>
    </location>
</feature>
<dbReference type="EMBL" id="NOKA02000027">
    <property type="protein sequence ID" value="RDY30836.1"/>
    <property type="molecule type" value="Genomic_DNA"/>
</dbReference>
<reference evidence="6 7" key="1">
    <citation type="journal article" date="2017" name="Genome Announc.">
        <title>Draft Genome Sequence of a Sporulating and Motile Strain of Lachnotalea glycerini Isolated from Water in Quebec City, Canada.</title>
        <authorList>
            <person name="Maheux A.F."/>
            <person name="Boudreau D.K."/>
            <person name="Berube E."/>
            <person name="Boissinot M."/>
            <person name="Raymond F."/>
            <person name="Brodeur S."/>
            <person name="Corbeil J."/>
            <person name="Isabel S."/>
            <person name="Omar R.F."/>
            <person name="Bergeron M.G."/>
        </authorList>
    </citation>
    <scope>NUCLEOTIDE SEQUENCE [LARGE SCALE GENOMIC DNA]</scope>
    <source>
        <strain evidence="6 7">CCRI-19302</strain>
    </source>
</reference>
<dbReference type="AlphaFoldDB" id="A0A255IE22"/>
<dbReference type="PANTHER" id="PTHR43790:SF2">
    <property type="entry name" value="AUTOINDUCER 2 IMPORT ATP-BINDING PROTEIN LSRA"/>
    <property type="match status" value="1"/>
</dbReference>
<dbReference type="InterPro" id="IPR027417">
    <property type="entry name" value="P-loop_NTPase"/>
</dbReference>
<evidence type="ECO:0000313" key="7">
    <source>
        <dbReference type="Proteomes" id="UP000216411"/>
    </source>
</evidence>
<comment type="caution">
    <text evidence="5">The sequence shown here is derived from an EMBL/GenBank/DDBJ whole genome shotgun (WGS) entry which is preliminary data.</text>
</comment>
<evidence type="ECO:0000313" key="5">
    <source>
        <dbReference type="EMBL" id="PXV84750.1"/>
    </source>
</evidence>
<evidence type="ECO:0000256" key="3">
    <source>
        <dbReference type="ARBA" id="ARBA00022840"/>
    </source>
</evidence>
<evidence type="ECO:0000313" key="6">
    <source>
        <dbReference type="EMBL" id="RDY30836.1"/>
    </source>
</evidence>
<dbReference type="SMART" id="SM00382">
    <property type="entry name" value="AAA"/>
    <property type="match status" value="1"/>
</dbReference>
<keyword evidence="7" id="KW-1185">Reference proteome</keyword>
<keyword evidence="2" id="KW-0547">Nucleotide-binding</keyword>
<dbReference type="EMBL" id="QICS01000022">
    <property type="protein sequence ID" value="PXV84750.1"/>
    <property type="molecule type" value="Genomic_DNA"/>
</dbReference>
<organism evidence="5 8">
    <name type="scientific">Lachnotalea glycerini</name>
    <dbReference type="NCBI Taxonomy" id="1763509"/>
    <lineage>
        <taxon>Bacteria</taxon>
        <taxon>Bacillati</taxon>
        <taxon>Bacillota</taxon>
        <taxon>Clostridia</taxon>
        <taxon>Lachnospirales</taxon>
        <taxon>Lachnospiraceae</taxon>
        <taxon>Lachnotalea</taxon>
    </lineage>
</organism>
<comment type="similarity">
    <text evidence="1">Belongs to the ABC transporter superfamily. AI-2 autoinducer porter (TC 3.A.1.2.8) family.</text>
</comment>
<dbReference type="RefSeq" id="WP_094378025.1">
    <property type="nucleotide sequence ID" value="NZ_NOKA02000027.1"/>
</dbReference>
<name>A0A255IE22_9FIRM</name>
<dbReference type="InterPro" id="IPR050107">
    <property type="entry name" value="ABC_carbohydrate_import_ATPase"/>
</dbReference>
<evidence type="ECO:0000259" key="4">
    <source>
        <dbReference type="PROSITE" id="PS50893"/>
    </source>
</evidence>
<feature type="domain" description="ABC transporter" evidence="4">
    <location>
        <begin position="252"/>
        <end position="480"/>
    </location>
</feature>
<dbReference type="Proteomes" id="UP000247523">
    <property type="component" value="Unassembled WGS sequence"/>
</dbReference>
<reference evidence="6" key="3">
    <citation type="submission" date="2018-07" db="EMBL/GenBank/DDBJ databases">
        <authorList>
            <person name="Quirk P.G."/>
            <person name="Krulwich T.A."/>
        </authorList>
    </citation>
    <scope>NUCLEOTIDE SEQUENCE</scope>
    <source>
        <strain evidence="6">CCRI-19302</strain>
    </source>
</reference>
<dbReference type="GO" id="GO:0005524">
    <property type="term" value="F:ATP binding"/>
    <property type="evidence" value="ECO:0007669"/>
    <property type="project" value="UniProtKB-KW"/>
</dbReference>
<evidence type="ECO:0000256" key="2">
    <source>
        <dbReference type="ARBA" id="ARBA00022741"/>
    </source>
</evidence>
<dbReference type="OrthoDB" id="2085287at2"/>
<dbReference type="InterPro" id="IPR003593">
    <property type="entry name" value="AAA+_ATPase"/>
</dbReference>
<dbReference type="GO" id="GO:0016887">
    <property type="term" value="F:ATP hydrolysis activity"/>
    <property type="evidence" value="ECO:0007669"/>
    <property type="project" value="InterPro"/>
</dbReference>
<evidence type="ECO:0000256" key="1">
    <source>
        <dbReference type="ARBA" id="ARBA00009404"/>
    </source>
</evidence>
<dbReference type="Pfam" id="PF00005">
    <property type="entry name" value="ABC_tran"/>
    <property type="match status" value="2"/>
</dbReference>
<keyword evidence="5" id="KW-0813">Transport</keyword>
<dbReference type="Gene3D" id="3.40.50.300">
    <property type="entry name" value="P-loop containing nucleotide triphosphate hydrolases"/>
    <property type="match status" value="2"/>
</dbReference>
<dbReference type="InterPro" id="IPR003439">
    <property type="entry name" value="ABC_transporter-like_ATP-bd"/>
</dbReference>
<dbReference type="PROSITE" id="PS50893">
    <property type="entry name" value="ABC_TRANSPORTER_2"/>
    <property type="match status" value="2"/>
</dbReference>